<dbReference type="InterPro" id="IPR016169">
    <property type="entry name" value="FAD-bd_PCMH_sub2"/>
</dbReference>
<gene>
    <name evidence="5" type="ORF">NMN56_012365</name>
</gene>
<dbReference type="InterPro" id="IPR016164">
    <property type="entry name" value="FAD-linked_Oxase-like_C"/>
</dbReference>
<feature type="domain" description="FAD-binding PCMH-type" evidence="4">
    <location>
        <begin position="53"/>
        <end position="244"/>
    </location>
</feature>
<dbReference type="SUPFAM" id="SSF56176">
    <property type="entry name" value="FAD-binding/transporter-associated domain-like"/>
    <property type="match status" value="1"/>
</dbReference>
<accession>A0ABT6ZV68</accession>
<dbReference type="InterPro" id="IPR006094">
    <property type="entry name" value="Oxid_FAD_bind_N"/>
</dbReference>
<evidence type="ECO:0000256" key="2">
    <source>
        <dbReference type="ARBA" id="ARBA00022827"/>
    </source>
</evidence>
<proteinExistence type="predicted"/>
<dbReference type="InterPro" id="IPR016170">
    <property type="entry name" value="Cytok_DH_C_sf"/>
</dbReference>
<sequence length="525" mass="56107">MSGGHGPPEGAAHGPVPEGLPAALAAWRQALGTPHVRTDPGLLNRLSAATYPTNVRVPAALYPADVEQVRECVAIASRNGVALHPVSTGKNWGYGSACPVGDGTVVMSLARMDRILDYDEELAYVTVEPGVTQQDLYAFLSRQGARLLPSVTGSTPDSSLIGNVLERGLGEGAYGDRFAHVCGMEAILGTGEIVRTGFSGFTHAPVRSPVGAVHRWGRGPWPDGLFTQSNLGVVTRMTLWLAPEPGALVPFSFRTEAGGPVLAAVVDAVRRLRMDRILDTGFVIANDVREISARQRSPWHGQSNREPMPAVLRGRLRARWDLGAWNGGGALHAADDRHGADLRRLVRARLEPHVSRLVFGAGAEATPLQRGEPTDAHLAMAYWRTRAPVPPRSPDLDADGCGLIWVCPVVPLLGRHVTAAVELIEEITAAHGFDANLSLNSVAERSAVITAALAYDRSDADEERRAMVCHDALHERTERAGYPSYRLSSRARRSSCGMAADGGLAAMLRRIKCALDPAGVISPGR</sequence>
<evidence type="ECO:0000256" key="3">
    <source>
        <dbReference type="ARBA" id="ARBA00023002"/>
    </source>
</evidence>
<comment type="caution">
    <text evidence="5">The sequence shown here is derived from an EMBL/GenBank/DDBJ whole genome shotgun (WGS) entry which is preliminary data.</text>
</comment>
<protein>
    <submittedName>
        <fullName evidence="5">FAD-binding oxidoreductase</fullName>
    </submittedName>
</protein>
<dbReference type="EMBL" id="JANCPR020000010">
    <property type="protein sequence ID" value="MDJ1132732.1"/>
    <property type="molecule type" value="Genomic_DNA"/>
</dbReference>
<evidence type="ECO:0000256" key="1">
    <source>
        <dbReference type="ARBA" id="ARBA00022630"/>
    </source>
</evidence>
<keyword evidence="6" id="KW-1185">Reference proteome</keyword>
<reference evidence="5 6" key="1">
    <citation type="submission" date="2023-05" db="EMBL/GenBank/DDBJ databases">
        <title>Streptantibioticus silvisoli sp. nov., acidotolerant actinomycetes 1 from pine litter.</title>
        <authorList>
            <person name="Swiecimska M."/>
            <person name="Golinska P."/>
            <person name="Sangal V."/>
            <person name="Wachnowicz B."/>
            <person name="Goodfellow M."/>
        </authorList>
    </citation>
    <scope>NUCLEOTIDE SEQUENCE [LARGE SCALE GENOMIC DNA]</scope>
    <source>
        <strain evidence="5 6">DSM 42109</strain>
    </source>
</reference>
<dbReference type="InterPro" id="IPR016166">
    <property type="entry name" value="FAD-bd_PCMH"/>
</dbReference>
<name>A0ABT6ZV68_9ACTN</name>
<keyword evidence="2" id="KW-0274">FAD</keyword>
<keyword evidence="1" id="KW-0285">Flavoprotein</keyword>
<dbReference type="InterPro" id="IPR016167">
    <property type="entry name" value="FAD-bd_PCMH_sub1"/>
</dbReference>
<dbReference type="RefSeq" id="WP_274040086.1">
    <property type="nucleotide sequence ID" value="NZ_JANCPR020000010.1"/>
</dbReference>
<dbReference type="SUPFAM" id="SSF55103">
    <property type="entry name" value="FAD-linked oxidases, C-terminal domain"/>
    <property type="match status" value="1"/>
</dbReference>
<dbReference type="Gene3D" id="3.40.462.10">
    <property type="entry name" value="FAD-linked oxidases, C-terminal domain"/>
    <property type="match status" value="1"/>
</dbReference>
<keyword evidence="3" id="KW-0560">Oxidoreductase</keyword>
<dbReference type="PANTHER" id="PTHR11748">
    <property type="entry name" value="D-LACTATE DEHYDROGENASE"/>
    <property type="match status" value="1"/>
</dbReference>
<dbReference type="Gene3D" id="3.30.43.10">
    <property type="entry name" value="Uridine Diphospho-n-acetylenolpyruvylglucosamine Reductase, domain 2"/>
    <property type="match status" value="1"/>
</dbReference>
<dbReference type="Pfam" id="PF01565">
    <property type="entry name" value="FAD_binding_4"/>
    <property type="match status" value="1"/>
</dbReference>
<dbReference type="InterPro" id="IPR036318">
    <property type="entry name" value="FAD-bd_PCMH-like_sf"/>
</dbReference>
<evidence type="ECO:0000259" key="4">
    <source>
        <dbReference type="PROSITE" id="PS51387"/>
    </source>
</evidence>
<organism evidence="5 6">
    <name type="scientific">Streptomyces iconiensis</name>
    <dbReference type="NCBI Taxonomy" id="1384038"/>
    <lineage>
        <taxon>Bacteria</taxon>
        <taxon>Bacillati</taxon>
        <taxon>Actinomycetota</taxon>
        <taxon>Actinomycetes</taxon>
        <taxon>Kitasatosporales</taxon>
        <taxon>Streptomycetaceae</taxon>
        <taxon>Streptomyces</taxon>
    </lineage>
</organism>
<dbReference type="Gene3D" id="3.30.465.10">
    <property type="match status" value="1"/>
</dbReference>
<evidence type="ECO:0000313" key="5">
    <source>
        <dbReference type="EMBL" id="MDJ1132732.1"/>
    </source>
</evidence>
<dbReference type="PANTHER" id="PTHR11748:SF114">
    <property type="entry name" value="ARYL-ALCOHOL OXIDASE VANILLYL-ALCOHOL OXIDASE (AFU_ORTHOLOGUE AFUA_3G09500)-RELATED"/>
    <property type="match status" value="1"/>
</dbReference>
<dbReference type="Proteomes" id="UP001214441">
    <property type="component" value="Unassembled WGS sequence"/>
</dbReference>
<dbReference type="PROSITE" id="PS51387">
    <property type="entry name" value="FAD_PCMH"/>
    <property type="match status" value="1"/>
</dbReference>
<evidence type="ECO:0000313" key="6">
    <source>
        <dbReference type="Proteomes" id="UP001214441"/>
    </source>
</evidence>